<dbReference type="SUPFAM" id="SSF52833">
    <property type="entry name" value="Thioredoxin-like"/>
    <property type="match status" value="1"/>
</dbReference>
<comment type="caution">
    <text evidence="1">The sequence shown here is derived from an EMBL/GenBank/DDBJ whole genome shotgun (WGS) entry which is preliminary data.</text>
</comment>
<sequence length="54" mass="5977">MTPTSSRNYADIGPAIGARFPDLHLPDQTGEPIDLHQARAGRPAVVVFYRSARW</sequence>
<organism evidence="1 2">
    <name type="scientific">Candidatus Segetimicrobium genomatis</name>
    <dbReference type="NCBI Taxonomy" id="2569760"/>
    <lineage>
        <taxon>Bacteria</taxon>
        <taxon>Bacillati</taxon>
        <taxon>Candidatus Sysuimicrobiota</taxon>
        <taxon>Candidatus Sysuimicrobiia</taxon>
        <taxon>Candidatus Sysuimicrobiales</taxon>
        <taxon>Candidatus Segetimicrobiaceae</taxon>
        <taxon>Candidatus Segetimicrobium</taxon>
    </lineage>
</organism>
<accession>A0A537J4M6</accession>
<proteinExistence type="predicted"/>
<dbReference type="InterPro" id="IPR036249">
    <property type="entry name" value="Thioredoxin-like_sf"/>
</dbReference>
<gene>
    <name evidence="1" type="ORF">E6H04_12295</name>
</gene>
<dbReference type="AlphaFoldDB" id="A0A537J4M6"/>
<evidence type="ECO:0000313" key="2">
    <source>
        <dbReference type="Proteomes" id="UP000320048"/>
    </source>
</evidence>
<protein>
    <submittedName>
        <fullName evidence="1">Redoxin domain-containing protein</fullName>
    </submittedName>
</protein>
<name>A0A537J4M6_9BACT</name>
<reference evidence="1 2" key="1">
    <citation type="journal article" date="2019" name="Nat. Microbiol.">
        <title>Mediterranean grassland soil C-N compound turnover is dependent on rainfall and depth, and is mediated by genomically divergent microorganisms.</title>
        <authorList>
            <person name="Diamond S."/>
            <person name="Andeer P.F."/>
            <person name="Li Z."/>
            <person name="Crits-Christoph A."/>
            <person name="Burstein D."/>
            <person name="Anantharaman K."/>
            <person name="Lane K.R."/>
            <person name="Thomas B.C."/>
            <person name="Pan C."/>
            <person name="Northen T.R."/>
            <person name="Banfield J.F."/>
        </authorList>
    </citation>
    <scope>NUCLEOTIDE SEQUENCE [LARGE SCALE GENOMIC DNA]</scope>
    <source>
        <strain evidence="1">NP_7</strain>
    </source>
</reference>
<dbReference type="Gene3D" id="3.40.30.10">
    <property type="entry name" value="Glutaredoxin"/>
    <property type="match status" value="1"/>
</dbReference>
<dbReference type="Proteomes" id="UP000320048">
    <property type="component" value="Unassembled WGS sequence"/>
</dbReference>
<evidence type="ECO:0000313" key="1">
    <source>
        <dbReference type="EMBL" id="TMI78510.1"/>
    </source>
</evidence>
<dbReference type="EMBL" id="VBAO01000367">
    <property type="protein sequence ID" value="TMI78510.1"/>
    <property type="molecule type" value="Genomic_DNA"/>
</dbReference>